<dbReference type="CDD" id="cd17917">
    <property type="entry name" value="DEXHc_RHA-like"/>
    <property type="match status" value="1"/>
</dbReference>
<dbReference type="OrthoDB" id="10253254at2759"/>
<dbReference type="InParanoid" id="A0A2R2MME2"/>
<gene>
    <name evidence="2" type="primary">LOC112041869</name>
</gene>
<dbReference type="GO" id="GO:0003723">
    <property type="term" value="F:RNA binding"/>
    <property type="evidence" value="ECO:0007669"/>
    <property type="project" value="TreeGrafter"/>
</dbReference>
<protein>
    <submittedName>
        <fullName evidence="2">Uncharacterized protein LOC112041869</fullName>
    </submittedName>
</protein>
<proteinExistence type="predicted"/>
<dbReference type="SUPFAM" id="SSF52540">
    <property type="entry name" value="P-loop containing nucleoside triphosphate hydrolases"/>
    <property type="match status" value="1"/>
</dbReference>
<dbReference type="Proteomes" id="UP000085678">
    <property type="component" value="Unplaced"/>
</dbReference>
<reference evidence="2" key="1">
    <citation type="submission" date="2025-08" db="UniProtKB">
        <authorList>
            <consortium name="RefSeq"/>
        </authorList>
    </citation>
    <scope>IDENTIFICATION</scope>
    <source>
        <tissue evidence="2">Gonads</tissue>
    </source>
</reference>
<sequence>MATKDAFSAYALNHLLCLNQKYKFNITPTEFLILAAMTFSGGTKPTCAPEKKFKYKQVNPVLRSLIIGGSWFQKVVDWTHFLAQFLQISEEFPEPKDIYIGRYFILYYHWIIEGIGQVVGKLWNIVQNNSLLSAGVKRIFRDCLNKFHFVEEADGNEDCSIDGAEEEEALLADDIGEFDEDPQDILHPDSEGIEELPILKYRDIVIEHIATHRVTCIEGETGSGKSTQVPQFILDDYRRRGVGRKPSIIVTQPRRMAAKTLAERVARERHTTLGTEVGYKIGQDYQASNSTSILFVTTGFIIRPEMIFVHNSSRWREMIIQSYDYYYYDDNDDDYSFHVCFRPWFMTLPG</sequence>
<name>A0A2R2MME2_LINAN</name>
<dbReference type="RefSeq" id="XP_023931380.1">
    <property type="nucleotide sequence ID" value="XM_024075612.1"/>
</dbReference>
<dbReference type="PANTHER" id="PTHR18934">
    <property type="entry name" value="ATP-DEPENDENT RNA HELICASE"/>
    <property type="match status" value="1"/>
</dbReference>
<dbReference type="AlphaFoldDB" id="A0A2R2MME2"/>
<accession>A0A2R2MME2</accession>
<dbReference type="GeneID" id="112041869"/>
<dbReference type="InterPro" id="IPR027417">
    <property type="entry name" value="P-loop_NTPase"/>
</dbReference>
<dbReference type="PANTHER" id="PTHR18934:SF145">
    <property type="entry name" value="ATP-DEPENDENT RNA HELICASE DHX57-RELATED"/>
    <property type="match status" value="1"/>
</dbReference>
<organism evidence="1 2">
    <name type="scientific">Lingula anatina</name>
    <name type="common">Brachiopod</name>
    <name type="synonym">Lingula unguis</name>
    <dbReference type="NCBI Taxonomy" id="7574"/>
    <lineage>
        <taxon>Eukaryota</taxon>
        <taxon>Metazoa</taxon>
        <taxon>Spiralia</taxon>
        <taxon>Lophotrochozoa</taxon>
        <taxon>Brachiopoda</taxon>
        <taxon>Linguliformea</taxon>
        <taxon>Lingulata</taxon>
        <taxon>Lingulida</taxon>
        <taxon>Linguloidea</taxon>
        <taxon>Lingulidae</taxon>
        <taxon>Lingula</taxon>
    </lineage>
</organism>
<evidence type="ECO:0000313" key="1">
    <source>
        <dbReference type="Proteomes" id="UP000085678"/>
    </source>
</evidence>
<dbReference type="Gene3D" id="3.40.50.300">
    <property type="entry name" value="P-loop containing nucleotide triphosphate hydrolases"/>
    <property type="match status" value="1"/>
</dbReference>
<dbReference type="STRING" id="7574.A0A2R2MME2"/>
<keyword evidence="1" id="KW-1185">Reference proteome</keyword>
<dbReference type="GO" id="GO:0004386">
    <property type="term" value="F:helicase activity"/>
    <property type="evidence" value="ECO:0007669"/>
    <property type="project" value="TreeGrafter"/>
</dbReference>
<dbReference type="KEGG" id="lak:112041869"/>
<evidence type="ECO:0000313" key="2">
    <source>
        <dbReference type="RefSeq" id="XP_023931380.1"/>
    </source>
</evidence>